<feature type="compositionally biased region" description="Basic and acidic residues" evidence="1">
    <location>
        <begin position="1"/>
        <end position="22"/>
    </location>
</feature>
<feature type="compositionally biased region" description="Pro residues" evidence="1">
    <location>
        <begin position="1084"/>
        <end position="1093"/>
    </location>
</feature>
<evidence type="ECO:0000259" key="2">
    <source>
        <dbReference type="Pfam" id="PF25459"/>
    </source>
</evidence>
<dbReference type="Proteomes" id="UP000076871">
    <property type="component" value="Unassembled WGS sequence"/>
</dbReference>
<evidence type="ECO:0000313" key="3">
    <source>
        <dbReference type="EMBL" id="KZT09197.1"/>
    </source>
</evidence>
<feature type="compositionally biased region" description="Acidic residues" evidence="1">
    <location>
        <begin position="1131"/>
        <end position="1146"/>
    </location>
</feature>
<feature type="region of interest" description="Disordered" evidence="1">
    <location>
        <begin position="1"/>
        <end position="407"/>
    </location>
</feature>
<dbReference type="Pfam" id="PF25459">
    <property type="entry name" value="AIM3_BBC1_C"/>
    <property type="match status" value="1"/>
</dbReference>
<dbReference type="InterPro" id="IPR057402">
    <property type="entry name" value="AIM3_BBC1_C"/>
</dbReference>
<evidence type="ECO:0000256" key="1">
    <source>
        <dbReference type="SAM" id="MobiDB-lite"/>
    </source>
</evidence>
<feature type="compositionally biased region" description="Pro residues" evidence="1">
    <location>
        <begin position="1261"/>
        <end position="1270"/>
    </location>
</feature>
<feature type="compositionally biased region" description="Basic and acidic residues" evidence="1">
    <location>
        <begin position="199"/>
        <end position="220"/>
    </location>
</feature>
<feature type="region of interest" description="Disordered" evidence="1">
    <location>
        <begin position="1301"/>
        <end position="1339"/>
    </location>
</feature>
<feature type="compositionally biased region" description="Basic and acidic residues" evidence="1">
    <location>
        <begin position="493"/>
        <end position="505"/>
    </location>
</feature>
<feature type="compositionally biased region" description="Basic and acidic residues" evidence="1">
    <location>
        <begin position="918"/>
        <end position="928"/>
    </location>
</feature>
<feature type="compositionally biased region" description="Pro residues" evidence="1">
    <location>
        <begin position="684"/>
        <end position="697"/>
    </location>
</feature>
<organism evidence="3 4">
    <name type="scientific">Laetiporus sulphureus 93-53</name>
    <dbReference type="NCBI Taxonomy" id="1314785"/>
    <lineage>
        <taxon>Eukaryota</taxon>
        <taxon>Fungi</taxon>
        <taxon>Dikarya</taxon>
        <taxon>Basidiomycota</taxon>
        <taxon>Agaricomycotina</taxon>
        <taxon>Agaricomycetes</taxon>
        <taxon>Polyporales</taxon>
        <taxon>Laetiporus</taxon>
    </lineage>
</organism>
<feature type="compositionally biased region" description="Basic and acidic residues" evidence="1">
    <location>
        <begin position="984"/>
        <end position="996"/>
    </location>
</feature>
<gene>
    <name evidence="3" type="ORF">LAESUDRAFT_722922</name>
</gene>
<feature type="compositionally biased region" description="Acidic residues" evidence="1">
    <location>
        <begin position="161"/>
        <end position="170"/>
    </location>
</feature>
<name>A0A165FML1_9APHY</name>
<dbReference type="STRING" id="1314785.A0A165FML1"/>
<feature type="compositionally biased region" description="Low complexity" evidence="1">
    <location>
        <begin position="265"/>
        <end position="277"/>
    </location>
</feature>
<feature type="domain" description="BBC1/AIM3 cysteine proteinase-fold" evidence="2">
    <location>
        <begin position="1337"/>
        <end position="1502"/>
    </location>
</feature>
<feature type="compositionally biased region" description="Low complexity" evidence="1">
    <location>
        <begin position="555"/>
        <end position="568"/>
    </location>
</feature>
<protein>
    <recommendedName>
        <fullName evidence="2">BBC1/AIM3 cysteine proteinase-fold domain-containing protein</fullName>
    </recommendedName>
</protein>
<proteinExistence type="predicted"/>
<dbReference type="RefSeq" id="XP_040766937.1">
    <property type="nucleotide sequence ID" value="XM_040908305.1"/>
</dbReference>
<dbReference type="GeneID" id="63825334"/>
<dbReference type="OrthoDB" id="207120at2759"/>
<feature type="compositionally biased region" description="Low complexity" evidence="1">
    <location>
        <begin position="367"/>
        <end position="377"/>
    </location>
</feature>
<feature type="compositionally biased region" description="Pro residues" evidence="1">
    <location>
        <begin position="870"/>
        <end position="894"/>
    </location>
</feature>
<keyword evidence="4" id="KW-1185">Reference proteome</keyword>
<feature type="compositionally biased region" description="Pro residues" evidence="1">
    <location>
        <begin position="707"/>
        <end position="716"/>
    </location>
</feature>
<feature type="compositionally biased region" description="Basic and acidic residues" evidence="1">
    <location>
        <begin position="852"/>
        <end position="864"/>
    </location>
</feature>
<feature type="non-terminal residue" evidence="3">
    <location>
        <position position="1"/>
    </location>
</feature>
<feature type="compositionally biased region" description="Low complexity" evidence="1">
    <location>
        <begin position="112"/>
        <end position="121"/>
    </location>
</feature>
<feature type="compositionally biased region" description="Pro residues" evidence="1">
    <location>
        <begin position="1175"/>
        <end position="1189"/>
    </location>
</feature>
<feature type="compositionally biased region" description="Basic and acidic residues" evidence="1">
    <location>
        <begin position="633"/>
        <end position="643"/>
    </location>
</feature>
<evidence type="ECO:0000313" key="4">
    <source>
        <dbReference type="Proteomes" id="UP000076871"/>
    </source>
</evidence>
<feature type="compositionally biased region" description="Polar residues" evidence="1">
    <location>
        <begin position="647"/>
        <end position="658"/>
    </location>
</feature>
<feature type="compositionally biased region" description="Pro residues" evidence="1">
    <location>
        <begin position="1117"/>
        <end position="1130"/>
    </location>
</feature>
<feature type="compositionally biased region" description="Pro residues" evidence="1">
    <location>
        <begin position="1007"/>
        <end position="1021"/>
    </location>
</feature>
<feature type="compositionally biased region" description="Pro residues" evidence="1">
    <location>
        <begin position="1215"/>
        <end position="1227"/>
    </location>
</feature>
<dbReference type="EMBL" id="KV427612">
    <property type="protein sequence ID" value="KZT09197.1"/>
    <property type="molecule type" value="Genomic_DNA"/>
</dbReference>
<accession>A0A165FML1</accession>
<feature type="compositionally biased region" description="Acidic residues" evidence="1">
    <location>
        <begin position="1035"/>
        <end position="1058"/>
    </location>
</feature>
<feature type="region of interest" description="Disordered" evidence="1">
    <location>
        <begin position="785"/>
        <end position="1285"/>
    </location>
</feature>
<feature type="compositionally biased region" description="Pro residues" evidence="1">
    <location>
        <begin position="833"/>
        <end position="848"/>
    </location>
</feature>
<feature type="region of interest" description="Disordered" evidence="1">
    <location>
        <begin position="427"/>
        <end position="766"/>
    </location>
</feature>
<feature type="compositionally biased region" description="Basic and acidic residues" evidence="1">
    <location>
        <begin position="329"/>
        <end position="345"/>
    </location>
</feature>
<feature type="compositionally biased region" description="Basic and acidic residues" evidence="1">
    <location>
        <begin position="516"/>
        <end position="537"/>
    </location>
</feature>
<reference evidence="3 4" key="1">
    <citation type="journal article" date="2016" name="Mol. Biol. Evol.">
        <title>Comparative Genomics of Early-Diverging Mushroom-Forming Fungi Provides Insights into the Origins of Lignocellulose Decay Capabilities.</title>
        <authorList>
            <person name="Nagy L.G."/>
            <person name="Riley R."/>
            <person name="Tritt A."/>
            <person name="Adam C."/>
            <person name="Daum C."/>
            <person name="Floudas D."/>
            <person name="Sun H."/>
            <person name="Yadav J.S."/>
            <person name="Pangilinan J."/>
            <person name="Larsson K.H."/>
            <person name="Matsuura K."/>
            <person name="Barry K."/>
            <person name="Labutti K."/>
            <person name="Kuo R."/>
            <person name="Ohm R.A."/>
            <person name="Bhattacharya S.S."/>
            <person name="Shirouzu T."/>
            <person name="Yoshinaga Y."/>
            <person name="Martin F.M."/>
            <person name="Grigoriev I.V."/>
            <person name="Hibbett D.S."/>
        </authorList>
    </citation>
    <scope>NUCLEOTIDE SEQUENCE [LARGE SCALE GENOMIC DNA]</scope>
    <source>
        <strain evidence="3 4">93-53</strain>
    </source>
</reference>
<feature type="compositionally biased region" description="Basic and acidic residues" evidence="1">
    <location>
        <begin position="611"/>
        <end position="621"/>
    </location>
</feature>
<sequence length="1503" mass="160716">MSDPPKKPGSLRDRIAAFEHKGAASTPPPAPALRPKPAGGVAWKPRPRSPPPADEAHGSDKSGGMSAADAKASIGQGVSLKERMAALQNLHAFGGGPSPPPKPATEKPKWKTPPAVAAPPAEESEETEHHKSAATEVSDDAQEQQPTAPEEGEPVAGSETAEAEPDPEEEERQRRAAIAARMARLGGARVGMAPPVFRRKPEVNKPETSKEEEHEDKSQESEEPVVSPPTATSTSEQSEDATTDFSEGKDPALLLPEPTTAASTRSASMPVPVVPRRAAPPRKRAAKSPSPGPTKVLQDKVLEGSPSSTPGIPAVPESATSAEAVSPHGGRESALHESQRERLSESVEAPVTANEEETTTTSPRVPAEPSEAPSAEEALAHIAGGEEELSSRIAAEPVDAPAHTPSDEAEILSVAAEVPVPIAEVEEVTASEEQAEVVAAPKPLAQPEEDEDEASRRKRIAERLAKMGGVNPLASTPIHAPVSPAFDPAESATIERRQSLRRDSYDVAPTSSQSPAHDKPAVLRRESTDSQVHHATDAPKSPPMQQTSPKLNALGRKGSVGSVRSSTSIEPPARRASQDAHLSIASPTQNFGEEAHYVTRMSHGNTTDEEVGPHEPHEAVHELQQVTEEEERATDSDYERGYEDQETQLTSETPSSIQVVDAAAGGEADTSQHEYIDIDSPVEASPPPIARAPPPSHSAPSKRQSSVPPPRALPQPPEEEYTESAQGRPPPVRKDTRPSSSHAEVVEAQALSTSYKYGPPSSRPVTYLEVEEPEQLIETFDHDVDDYEGEGFQGENVQPEYEEEVKDFAGDDVAIKTAVASQGTEEAEEEEAPPPPPPRRISVPPPVPVHTQPERRGSVREPEYAHPAQLSPPPPPPPELKPQPLSRPPVPHIPAPVQHVSQAPPSKVVAPPLSRLLTSEREVLHESDGDPIDPTFHSPRKSPTVTATSPLPPPPAPVLPSETTEAPEDELIVPQSSDEQEDPEQARRRTIAERMAKLGGIRFGAPMSPPVRRPQPPPPPAEGHAEDVSAPEQEHEAEDVPAAEQEREAEEAPEEQEDEFARRQRIAARIAGMGGMRFGMLPGAVPPAQPVQPPAAHEQADEPPVVKSTHPPQRSAPVPPPAPALQPPENVPDEGEQIEQEESEAEEISHDEVQDEQPPPPVPPREGRHASTGRPPVPQITRPPVPHAPAPVASPRAERSSAVLEPTSPHTTFSYPPPPSRLPPPPTSDSQGEYVIVEGEDELPPPPPPPRTVSLKKPSPQAAPPHPPSAPAESSEVQWVIPSIPSVDFGGTTDLSLSAQWSEDSTNYPPPPPPSKAEPSGSPSQPPAQSPSRPRSESHLTADDLMAQWGRVGVQIVEHATTLFEKSKKSLVGDGSYIGFVTNVLSQVPNAAQPEPPFTSFGYLIYAQNGSSVQRRVSEIMPGDVIVLREAKFKGHKGLQIYHQTVGAGEPLYAIIADYEMKKAKVKVFQANQHVGQQTVESASYRLEDLKSGSIQIFRVLET</sequence>
<dbReference type="InParanoid" id="A0A165FML1"/>